<reference evidence="10 11" key="1">
    <citation type="journal article" date="2015" name="Genome Announc.">
        <title>Expanding the biotechnology potential of lactobacilli through comparative genomics of 213 strains and associated genera.</title>
        <authorList>
            <person name="Sun Z."/>
            <person name="Harris H.M."/>
            <person name="McCann A."/>
            <person name="Guo C."/>
            <person name="Argimon S."/>
            <person name="Zhang W."/>
            <person name="Yang X."/>
            <person name="Jeffery I.B."/>
            <person name="Cooney J.C."/>
            <person name="Kagawa T.F."/>
            <person name="Liu W."/>
            <person name="Song Y."/>
            <person name="Salvetti E."/>
            <person name="Wrobel A."/>
            <person name="Rasinkangas P."/>
            <person name="Parkhill J."/>
            <person name="Rea M.C."/>
            <person name="O'Sullivan O."/>
            <person name="Ritari J."/>
            <person name="Douillard F.P."/>
            <person name="Paul Ross R."/>
            <person name="Yang R."/>
            <person name="Briner A.E."/>
            <person name="Felis G.E."/>
            <person name="de Vos W.M."/>
            <person name="Barrangou R."/>
            <person name="Klaenhammer T.R."/>
            <person name="Caufield P.W."/>
            <person name="Cui Y."/>
            <person name="Zhang H."/>
            <person name="O'Toole P.W."/>
        </authorList>
    </citation>
    <scope>NUCLEOTIDE SEQUENCE [LARGE SCALE GENOMIC DNA]</scope>
    <source>
        <strain evidence="10 11">DSM 12744</strain>
    </source>
</reference>
<evidence type="ECO:0000256" key="4">
    <source>
        <dbReference type="ARBA" id="ARBA00022694"/>
    </source>
</evidence>
<evidence type="ECO:0000256" key="6">
    <source>
        <dbReference type="ARBA" id="ARBA00022840"/>
    </source>
</evidence>
<evidence type="ECO:0000259" key="9">
    <source>
        <dbReference type="SMART" id="SM00977"/>
    </source>
</evidence>
<dbReference type="Gene3D" id="3.40.50.620">
    <property type="entry name" value="HUPs"/>
    <property type="match status" value="1"/>
</dbReference>
<dbReference type="InterPro" id="IPR012796">
    <property type="entry name" value="Lysidine-tRNA-synth_C"/>
</dbReference>
<dbReference type="InterPro" id="IPR012094">
    <property type="entry name" value="tRNA_Ile_lys_synt"/>
</dbReference>
<dbReference type="InterPro" id="IPR014729">
    <property type="entry name" value="Rossmann-like_a/b/a_fold"/>
</dbReference>
<dbReference type="Proteomes" id="UP000051330">
    <property type="component" value="Unassembled WGS sequence"/>
</dbReference>
<dbReference type="EC" id="6.3.4.19" evidence="8"/>
<keyword evidence="4 8" id="KW-0819">tRNA processing</keyword>
<evidence type="ECO:0000256" key="8">
    <source>
        <dbReference type="HAMAP-Rule" id="MF_01161"/>
    </source>
</evidence>
<dbReference type="CDD" id="cd01992">
    <property type="entry name" value="TilS_N"/>
    <property type="match status" value="1"/>
</dbReference>
<dbReference type="PANTHER" id="PTHR43033:SF1">
    <property type="entry name" value="TRNA(ILE)-LYSIDINE SYNTHASE-RELATED"/>
    <property type="match status" value="1"/>
</dbReference>
<comment type="function">
    <text evidence="8">Ligates lysine onto the cytidine present at position 34 of the AUA codon-specific tRNA(Ile) that contains the anticodon CAU, in an ATP-dependent manner. Cytidine is converted to lysidine, thus changing the amino acid specificity of the tRNA from methionine to isoleucine.</text>
</comment>
<keyword evidence="6" id="KW-0067">ATP-binding</keyword>
<comment type="subcellular location">
    <subcellularLocation>
        <location evidence="1 8">Cytoplasm</location>
    </subcellularLocation>
</comment>
<keyword evidence="11" id="KW-1185">Reference proteome</keyword>
<dbReference type="SMART" id="SM00977">
    <property type="entry name" value="TilS_C"/>
    <property type="match status" value="1"/>
</dbReference>
<accession>A0A0R1MLM4</accession>
<organism evidence="10 11">
    <name type="scientific">Schleiferilactobacillus perolens DSM 12744</name>
    <dbReference type="NCBI Taxonomy" id="1423792"/>
    <lineage>
        <taxon>Bacteria</taxon>
        <taxon>Bacillati</taxon>
        <taxon>Bacillota</taxon>
        <taxon>Bacilli</taxon>
        <taxon>Lactobacillales</taxon>
        <taxon>Lactobacillaceae</taxon>
        <taxon>Schleiferilactobacillus</taxon>
    </lineage>
</organism>
<comment type="similarity">
    <text evidence="8">Belongs to the tRNA(Ile)-lysidine synthase family.</text>
</comment>
<feature type="domain" description="Lysidine-tRNA(Ile) synthetase C-terminal" evidence="9">
    <location>
        <begin position="375"/>
        <end position="444"/>
    </location>
</feature>
<dbReference type="NCBIfam" id="TIGR02432">
    <property type="entry name" value="lysidine_TilS_N"/>
    <property type="match status" value="1"/>
</dbReference>
<evidence type="ECO:0000256" key="3">
    <source>
        <dbReference type="ARBA" id="ARBA00022598"/>
    </source>
</evidence>
<dbReference type="GO" id="GO:0006400">
    <property type="term" value="P:tRNA modification"/>
    <property type="evidence" value="ECO:0007669"/>
    <property type="project" value="UniProtKB-UniRule"/>
</dbReference>
<evidence type="ECO:0000313" key="11">
    <source>
        <dbReference type="Proteomes" id="UP000051330"/>
    </source>
</evidence>
<keyword evidence="5" id="KW-0547">Nucleotide-binding</keyword>
<dbReference type="InterPro" id="IPR012795">
    <property type="entry name" value="tRNA_Ile_lys_synt_N"/>
</dbReference>
<dbReference type="InterPro" id="IPR011063">
    <property type="entry name" value="TilS/TtcA_N"/>
</dbReference>
<dbReference type="OrthoDB" id="9807403at2"/>
<evidence type="ECO:0000256" key="7">
    <source>
        <dbReference type="ARBA" id="ARBA00048539"/>
    </source>
</evidence>
<dbReference type="EMBL" id="AZEC01000019">
    <property type="protein sequence ID" value="KRL08815.1"/>
    <property type="molecule type" value="Genomic_DNA"/>
</dbReference>
<sequence length="450" mass="51821">MLTRADFWQFVRRFKLAPPNETIVLGVSTGVDSMVLLDLVRHAPVGWQRAMQVVYIDHQLRSQSREETDFIQTYCHQRNIPLTVATWHHGQLTSGVEEAARIFRYQTFDAVVQSARPATLWLAHHNDDAVETMTMKLARSGAFFEQPGLQVQTIRHQNTQAAFSLVRPLLPYTKSDIREYANRHHVPHYEDVTNQDERFLRNRVRQQIVPAFRDMNAATAAHVLRYTEELAAAQSLVEDRLSQLMEQVVIRHQPDQWTMDRTQWRALPRGQQSLLLQYVSQPSGQTLTGRQITQCLDLINSSRASGEVQITQQWQLRISYYTILFGQNQTKVWGKKLPVGLSCNSIVFFPTGESWQLRKMGPGVAIAVPRSAPAVVLRQRQPGDEIQLTNGQHQSLRRFLINRKVPQTERDQLVLAAVGQAVWYIPNLYTRQLSEHEQPDTIKVMLQYTK</sequence>
<keyword evidence="2 8" id="KW-0963">Cytoplasm</keyword>
<keyword evidence="3 8" id="KW-0436">Ligase</keyword>
<name>A0A0R1MLM4_9LACO</name>
<evidence type="ECO:0000313" key="10">
    <source>
        <dbReference type="EMBL" id="KRL08815.1"/>
    </source>
</evidence>
<protein>
    <recommendedName>
        <fullName evidence="8">tRNA(Ile)-lysidine synthase</fullName>
        <ecNumber evidence="8">6.3.4.19</ecNumber>
    </recommendedName>
    <alternativeName>
        <fullName evidence="8">tRNA(Ile)-2-lysyl-cytidine synthase</fullName>
    </alternativeName>
    <alternativeName>
        <fullName evidence="8">tRNA(Ile)-lysidine synthetase</fullName>
    </alternativeName>
</protein>
<dbReference type="GO" id="GO:0005524">
    <property type="term" value="F:ATP binding"/>
    <property type="evidence" value="ECO:0007669"/>
    <property type="project" value="UniProtKB-KW"/>
</dbReference>
<comment type="caution">
    <text evidence="8">Lacks conserved residue(s) required for the propagation of feature annotation.</text>
</comment>
<evidence type="ECO:0000256" key="1">
    <source>
        <dbReference type="ARBA" id="ARBA00004496"/>
    </source>
</evidence>
<dbReference type="GO" id="GO:0032267">
    <property type="term" value="F:tRNA(Ile)-lysidine synthase activity"/>
    <property type="evidence" value="ECO:0007669"/>
    <property type="project" value="UniProtKB-EC"/>
</dbReference>
<dbReference type="STRING" id="1423792.FD09_GL001190"/>
<dbReference type="PANTHER" id="PTHR43033">
    <property type="entry name" value="TRNA(ILE)-LYSIDINE SYNTHASE-RELATED"/>
    <property type="match status" value="1"/>
</dbReference>
<proteinExistence type="inferred from homology"/>
<dbReference type="HAMAP" id="MF_01161">
    <property type="entry name" value="tRNA_Ile_lys_synt"/>
    <property type="match status" value="1"/>
</dbReference>
<evidence type="ECO:0000256" key="5">
    <source>
        <dbReference type="ARBA" id="ARBA00022741"/>
    </source>
</evidence>
<dbReference type="NCBIfam" id="TIGR02433">
    <property type="entry name" value="lysidine_TilS_C"/>
    <property type="match status" value="1"/>
</dbReference>
<dbReference type="Pfam" id="PF11734">
    <property type="entry name" value="TilS_C"/>
    <property type="match status" value="1"/>
</dbReference>
<dbReference type="AlphaFoldDB" id="A0A0R1MLM4"/>
<dbReference type="SUPFAM" id="SSF52402">
    <property type="entry name" value="Adenine nucleotide alpha hydrolases-like"/>
    <property type="match status" value="1"/>
</dbReference>
<dbReference type="GO" id="GO:0005737">
    <property type="term" value="C:cytoplasm"/>
    <property type="evidence" value="ECO:0007669"/>
    <property type="project" value="UniProtKB-SubCell"/>
</dbReference>
<comment type="caution">
    <text evidence="10">The sequence shown here is derived from an EMBL/GenBank/DDBJ whole genome shotgun (WGS) entry which is preliminary data.</text>
</comment>
<gene>
    <name evidence="8" type="primary">tilS</name>
    <name evidence="10" type="ORF">FD09_GL001190</name>
</gene>
<dbReference type="Pfam" id="PF01171">
    <property type="entry name" value="ATP_bind_3"/>
    <property type="match status" value="1"/>
</dbReference>
<dbReference type="RefSeq" id="WP_057822323.1">
    <property type="nucleotide sequence ID" value="NZ_AZEC01000019.1"/>
</dbReference>
<comment type="catalytic activity">
    <reaction evidence="7 8">
        <text>cytidine(34) in tRNA(Ile2) + L-lysine + ATP = lysidine(34) in tRNA(Ile2) + AMP + diphosphate + H(+)</text>
        <dbReference type="Rhea" id="RHEA:43744"/>
        <dbReference type="Rhea" id="RHEA-COMP:10625"/>
        <dbReference type="Rhea" id="RHEA-COMP:10670"/>
        <dbReference type="ChEBI" id="CHEBI:15378"/>
        <dbReference type="ChEBI" id="CHEBI:30616"/>
        <dbReference type="ChEBI" id="CHEBI:32551"/>
        <dbReference type="ChEBI" id="CHEBI:33019"/>
        <dbReference type="ChEBI" id="CHEBI:82748"/>
        <dbReference type="ChEBI" id="CHEBI:83665"/>
        <dbReference type="ChEBI" id="CHEBI:456215"/>
        <dbReference type="EC" id="6.3.4.19"/>
    </reaction>
</comment>
<evidence type="ECO:0000256" key="2">
    <source>
        <dbReference type="ARBA" id="ARBA00022490"/>
    </source>
</evidence>
<dbReference type="PATRIC" id="fig|1423792.3.peg.1210"/>
<dbReference type="SUPFAM" id="SSF56037">
    <property type="entry name" value="PheT/TilS domain"/>
    <property type="match status" value="1"/>
</dbReference>